<dbReference type="InterPro" id="IPR001283">
    <property type="entry name" value="CRISP-related"/>
</dbReference>
<keyword evidence="4" id="KW-1185">Reference proteome</keyword>
<feature type="signal peptide" evidence="1">
    <location>
        <begin position="1"/>
        <end position="15"/>
    </location>
</feature>
<dbReference type="SUPFAM" id="SSF55797">
    <property type="entry name" value="PR-1-like"/>
    <property type="match status" value="1"/>
</dbReference>
<dbReference type="InterPro" id="IPR014044">
    <property type="entry name" value="CAP_dom"/>
</dbReference>
<accession>A0A183DNN6</accession>
<dbReference type="WBParaSite" id="GPUH_0001034001-mRNA-1">
    <property type="protein sequence ID" value="GPUH_0001034001-mRNA-1"/>
    <property type="gene ID" value="GPUH_0001034001"/>
</dbReference>
<organism evidence="5">
    <name type="scientific">Gongylonema pulchrum</name>
    <dbReference type="NCBI Taxonomy" id="637853"/>
    <lineage>
        <taxon>Eukaryota</taxon>
        <taxon>Metazoa</taxon>
        <taxon>Ecdysozoa</taxon>
        <taxon>Nematoda</taxon>
        <taxon>Chromadorea</taxon>
        <taxon>Rhabditida</taxon>
        <taxon>Spirurina</taxon>
        <taxon>Spiruromorpha</taxon>
        <taxon>Spiruroidea</taxon>
        <taxon>Gongylonematidae</taxon>
        <taxon>Gongylonema</taxon>
    </lineage>
</organism>
<proteinExistence type="predicted"/>
<evidence type="ECO:0000313" key="3">
    <source>
        <dbReference type="EMBL" id="VDN17292.1"/>
    </source>
</evidence>
<name>A0A183DNN6_9BILA</name>
<evidence type="ECO:0000313" key="5">
    <source>
        <dbReference type="WBParaSite" id="GPUH_0001034001-mRNA-1"/>
    </source>
</evidence>
<dbReference type="SMART" id="SM00198">
    <property type="entry name" value="SCP"/>
    <property type="match status" value="1"/>
</dbReference>
<feature type="domain" description="SCP" evidence="2">
    <location>
        <begin position="24"/>
        <end position="163"/>
    </location>
</feature>
<dbReference type="Gene3D" id="3.40.33.10">
    <property type="entry name" value="CAP"/>
    <property type="match status" value="1"/>
</dbReference>
<evidence type="ECO:0000313" key="4">
    <source>
        <dbReference type="Proteomes" id="UP000271098"/>
    </source>
</evidence>
<dbReference type="CDD" id="cd05380">
    <property type="entry name" value="CAP_euk"/>
    <property type="match status" value="1"/>
</dbReference>
<protein>
    <submittedName>
        <fullName evidence="5">SCP domain-containing protein</fullName>
    </submittedName>
</protein>
<evidence type="ECO:0000259" key="2">
    <source>
        <dbReference type="SMART" id="SM00198"/>
    </source>
</evidence>
<feature type="chain" id="PRO_5043138784" evidence="1">
    <location>
        <begin position="16"/>
        <end position="215"/>
    </location>
</feature>
<gene>
    <name evidence="3" type="ORF">GPUH_LOCUS10327</name>
</gene>
<dbReference type="Proteomes" id="UP000271098">
    <property type="component" value="Unassembled WGS sequence"/>
</dbReference>
<reference evidence="3 4" key="2">
    <citation type="submission" date="2018-11" db="EMBL/GenBank/DDBJ databases">
        <authorList>
            <consortium name="Pathogen Informatics"/>
        </authorList>
    </citation>
    <scope>NUCLEOTIDE SEQUENCE [LARGE SCALE GENOMIC DNA]</scope>
</reference>
<dbReference type="InterPro" id="IPR035940">
    <property type="entry name" value="CAP_sf"/>
</dbReference>
<dbReference type="AlphaFoldDB" id="A0A183DNN6"/>
<dbReference type="Pfam" id="PF00188">
    <property type="entry name" value="CAP"/>
    <property type="match status" value="1"/>
</dbReference>
<dbReference type="EMBL" id="UYRT01077927">
    <property type="protein sequence ID" value="VDN17292.1"/>
    <property type="molecule type" value="Genomic_DNA"/>
</dbReference>
<reference evidence="5" key="1">
    <citation type="submission" date="2016-06" db="UniProtKB">
        <authorList>
            <consortium name="WormBaseParasite"/>
        </authorList>
    </citation>
    <scope>IDENTIFICATION</scope>
</reference>
<dbReference type="OrthoDB" id="5876828at2759"/>
<evidence type="ECO:0000256" key="1">
    <source>
        <dbReference type="SAM" id="SignalP"/>
    </source>
</evidence>
<keyword evidence="1" id="KW-0732">Signal</keyword>
<dbReference type="PANTHER" id="PTHR10334">
    <property type="entry name" value="CYSTEINE-RICH SECRETORY PROTEIN-RELATED"/>
    <property type="match status" value="1"/>
</dbReference>
<sequence length="215" mass="22712">MIVAILCFAVALVAADEVDGPQYQCPGSKVERVQKRSTVRQVWDCNLERSAQQVADRCSTSPSGQGGVGETINSVYAPTSVEQSLITAGPVSAHEWYQAHKKYSGGQNTALSSSSFGSGADYFLQMVYGDADKIGCGQGTGCGNDGKTIVVVCHYNRKTTMSQSAPSCRWKNVCIHPYPNLLSLLCASVQSMCGFDVSAVSGCIHAPTTAGLSLL</sequence>